<gene>
    <name evidence="1" type="ORF">OFAG_02263</name>
</gene>
<keyword evidence="2" id="KW-1185">Reference proteome</keyword>
<sequence length="60" mass="7023">MKHEHIRSYFLKVLEPTFWNSTISPFGDRGRLEITNFCHLCCASQAIDDDVRVVVHIFKT</sequence>
<dbReference type="AlphaFoldDB" id="T5LPL4"/>
<accession>T5LPL4</accession>
<protein>
    <submittedName>
        <fullName evidence="1">Uncharacterized protein</fullName>
    </submittedName>
</protein>
<organism evidence="1 2">
    <name type="scientific">Oxalobacter paraformigenes</name>
    <dbReference type="NCBI Taxonomy" id="556268"/>
    <lineage>
        <taxon>Bacteria</taxon>
        <taxon>Pseudomonadati</taxon>
        <taxon>Pseudomonadota</taxon>
        <taxon>Betaproteobacteria</taxon>
        <taxon>Burkholderiales</taxon>
        <taxon>Oxalobacteraceae</taxon>
        <taxon>Oxalobacter</taxon>
    </lineage>
</organism>
<name>T5LPL4_9BURK</name>
<dbReference type="Proteomes" id="UP000003973">
    <property type="component" value="Unassembled WGS sequence"/>
</dbReference>
<evidence type="ECO:0000313" key="1">
    <source>
        <dbReference type="EMBL" id="EQM95167.1"/>
    </source>
</evidence>
<proteinExistence type="predicted"/>
<dbReference type="EMBL" id="ACDP02000023">
    <property type="protein sequence ID" value="EQM95167.1"/>
    <property type="molecule type" value="Genomic_DNA"/>
</dbReference>
<evidence type="ECO:0000313" key="2">
    <source>
        <dbReference type="Proteomes" id="UP000003973"/>
    </source>
</evidence>
<comment type="caution">
    <text evidence="1">The sequence shown here is derived from an EMBL/GenBank/DDBJ whole genome shotgun (WGS) entry which is preliminary data.</text>
</comment>
<dbReference type="HOGENOM" id="CLU_2937202_0_0_4"/>
<reference evidence="1" key="1">
    <citation type="submission" date="2011-10" db="EMBL/GenBank/DDBJ databases">
        <title>The Genome Sequence of Oxalobacter formigenes HOxBLS.</title>
        <authorList>
            <consortium name="The Broad Institute Genome Sequencing Platform"/>
            <person name="Earl A."/>
            <person name="Ward D."/>
            <person name="Feldgarden M."/>
            <person name="Gevers D."/>
            <person name="Allison M.J."/>
            <person name="Humphrey S."/>
            <person name="Young S.K."/>
            <person name="Zeng Q."/>
            <person name="Gargeya S."/>
            <person name="Fitzgerald M."/>
            <person name="Haas B."/>
            <person name="Abouelleil A."/>
            <person name="Alvarado L."/>
            <person name="Arachchi H.M."/>
            <person name="Berlin A."/>
            <person name="Brown A."/>
            <person name="Chapman S.B."/>
            <person name="Chen Z."/>
            <person name="Dunbar C."/>
            <person name="Freedman E."/>
            <person name="Gearin G."/>
            <person name="Goldberg J."/>
            <person name="Griggs A."/>
            <person name="Gujja S."/>
            <person name="Heiman D."/>
            <person name="Howarth C."/>
            <person name="Larson L."/>
            <person name="Lui A."/>
            <person name="MacDonald P.J.P."/>
            <person name="Montmayeur A."/>
            <person name="Murphy C."/>
            <person name="Neiman D."/>
            <person name="Pearson M."/>
            <person name="Priest M."/>
            <person name="Roberts A."/>
            <person name="Saif S."/>
            <person name="Shea T."/>
            <person name="Shenoy N."/>
            <person name="Sisk P."/>
            <person name="Stolte C."/>
            <person name="Sykes S."/>
            <person name="Wortman J."/>
            <person name="Nusbaum C."/>
            <person name="Birren B."/>
        </authorList>
    </citation>
    <scope>NUCLEOTIDE SEQUENCE [LARGE SCALE GENOMIC DNA]</scope>
    <source>
        <strain evidence="1">HOxBLS</strain>
    </source>
</reference>